<evidence type="ECO:0008006" key="12">
    <source>
        <dbReference type="Google" id="ProtNLM"/>
    </source>
</evidence>
<dbReference type="EMBL" id="JAIBOA010000002">
    <property type="protein sequence ID" value="MBW8481649.1"/>
    <property type="molecule type" value="Genomic_DNA"/>
</dbReference>
<keyword evidence="4" id="KW-0808">Transferase</keyword>
<evidence type="ECO:0000256" key="5">
    <source>
        <dbReference type="ARBA" id="ARBA00022692"/>
    </source>
</evidence>
<feature type="transmembrane region" description="Helical" evidence="9">
    <location>
        <begin position="146"/>
        <end position="163"/>
    </location>
</feature>
<protein>
    <recommendedName>
        <fullName evidence="12">Phospholipid carrier-dependent glycosyltransferase</fullName>
    </recommendedName>
</protein>
<keyword evidence="5 9" id="KW-0812">Transmembrane</keyword>
<feature type="transmembrane region" description="Helical" evidence="9">
    <location>
        <begin position="207"/>
        <end position="226"/>
    </location>
</feature>
<feature type="compositionally biased region" description="Low complexity" evidence="8">
    <location>
        <begin position="495"/>
        <end position="509"/>
    </location>
</feature>
<feature type="transmembrane region" description="Helical" evidence="9">
    <location>
        <begin position="462"/>
        <end position="482"/>
    </location>
</feature>
<proteinExistence type="predicted"/>
<dbReference type="PANTHER" id="PTHR33908:SF11">
    <property type="entry name" value="MEMBRANE PROTEIN"/>
    <property type="match status" value="1"/>
</dbReference>
<sequence length="516" mass="56860">MAASFAVRATAARATAVRATAGWRAHRPFLALITAAVLLRLIAMAGYTPAMWFTDSFNYVQVALWPTPDMMRPDGYPFLLLLLRPFHSFALVVFVQHLMGLGAGAMIYLLLRRRFGLPGWGASLAAAPVLLDAYQIQLEQLIMSDTLFMFLLVSAVTLLLWHGRPGKRVAAAAGLLVGLVWLTRSVGMPVLFGVLFFLIVRRTPWRTVAVLAVACLVPVVAYMGWYKVENGRFTVVESGSLMLYSRVSKFADCHKMDVPVEEMPLCVEPANRMRFSQDSLWQRASPLNRYSGSRFGREKIEVAGPFARRAILAQPGDYLKVVGTDFLRSFTWNRPVFPDRATYDRYRFRATSEDLGEWPSPSGGTATDDAERYEHGPIRTRVNEPFAGIMRGYQSVAYLPGTLLGVLLLVGLGVVASTWRRWGRRAEKARERHGTLAALLPWALGTGLLLAPAATAEFDYRYILPTVPLACIAAALAFTPEARAGLARRFRRRAAAPAEPAAQPATAPAESVDGPA</sequence>
<dbReference type="RefSeq" id="WP_220163500.1">
    <property type="nucleotide sequence ID" value="NZ_JAIBOA010000002.1"/>
</dbReference>
<gene>
    <name evidence="10" type="ORF">K1Y72_04645</name>
</gene>
<feature type="transmembrane region" description="Helical" evidence="9">
    <location>
        <begin position="436"/>
        <end position="456"/>
    </location>
</feature>
<evidence type="ECO:0000256" key="8">
    <source>
        <dbReference type="SAM" id="MobiDB-lite"/>
    </source>
</evidence>
<dbReference type="Proteomes" id="UP000774570">
    <property type="component" value="Unassembled WGS sequence"/>
</dbReference>
<evidence type="ECO:0000313" key="10">
    <source>
        <dbReference type="EMBL" id="MBW8481649.1"/>
    </source>
</evidence>
<keyword evidence="3" id="KW-0328">Glycosyltransferase</keyword>
<keyword evidence="11" id="KW-1185">Reference proteome</keyword>
<comment type="caution">
    <text evidence="10">The sequence shown here is derived from an EMBL/GenBank/DDBJ whole genome shotgun (WGS) entry which is preliminary data.</text>
</comment>
<keyword evidence="7 9" id="KW-0472">Membrane</keyword>
<comment type="subcellular location">
    <subcellularLocation>
        <location evidence="1">Cell membrane</location>
        <topology evidence="1">Multi-pass membrane protein</topology>
    </subcellularLocation>
</comment>
<evidence type="ECO:0000256" key="6">
    <source>
        <dbReference type="ARBA" id="ARBA00022989"/>
    </source>
</evidence>
<feature type="transmembrane region" description="Helical" evidence="9">
    <location>
        <begin position="29"/>
        <end position="47"/>
    </location>
</feature>
<dbReference type="InterPro" id="IPR050297">
    <property type="entry name" value="LipidA_mod_glycosyltrf_83"/>
</dbReference>
<feature type="region of interest" description="Disordered" evidence="8">
    <location>
        <begin position="495"/>
        <end position="516"/>
    </location>
</feature>
<name>A0ABS7FMQ0_9ACTN</name>
<dbReference type="PANTHER" id="PTHR33908">
    <property type="entry name" value="MANNOSYLTRANSFERASE YKCB-RELATED"/>
    <property type="match status" value="1"/>
</dbReference>
<feature type="transmembrane region" description="Helical" evidence="9">
    <location>
        <begin position="89"/>
        <end position="111"/>
    </location>
</feature>
<accession>A0ABS7FMQ0</accession>
<keyword evidence="2" id="KW-1003">Cell membrane</keyword>
<reference evidence="10 11" key="1">
    <citation type="submission" date="2021-07" db="EMBL/GenBank/DDBJ databases">
        <title>Actinomadura sp. PM05-2 isolated from lichen.</title>
        <authorList>
            <person name="Somphong A."/>
            <person name="Phongsopitanun W."/>
            <person name="Tanasupawat S."/>
            <person name="Peongsungnone V."/>
        </authorList>
    </citation>
    <scope>NUCLEOTIDE SEQUENCE [LARGE SCALE GENOMIC DNA]</scope>
    <source>
        <strain evidence="10 11">PM05-2</strain>
    </source>
</reference>
<evidence type="ECO:0000256" key="1">
    <source>
        <dbReference type="ARBA" id="ARBA00004651"/>
    </source>
</evidence>
<evidence type="ECO:0000256" key="3">
    <source>
        <dbReference type="ARBA" id="ARBA00022676"/>
    </source>
</evidence>
<evidence type="ECO:0000256" key="9">
    <source>
        <dbReference type="SAM" id="Phobius"/>
    </source>
</evidence>
<evidence type="ECO:0000256" key="7">
    <source>
        <dbReference type="ARBA" id="ARBA00023136"/>
    </source>
</evidence>
<organism evidence="10 11">
    <name type="scientific">Actinomadura parmotrematis</name>
    <dbReference type="NCBI Taxonomy" id="2864039"/>
    <lineage>
        <taxon>Bacteria</taxon>
        <taxon>Bacillati</taxon>
        <taxon>Actinomycetota</taxon>
        <taxon>Actinomycetes</taxon>
        <taxon>Streptosporangiales</taxon>
        <taxon>Thermomonosporaceae</taxon>
        <taxon>Actinomadura</taxon>
    </lineage>
</organism>
<keyword evidence="6 9" id="KW-1133">Transmembrane helix</keyword>
<feature type="transmembrane region" description="Helical" evidence="9">
    <location>
        <begin position="396"/>
        <end position="415"/>
    </location>
</feature>
<feature type="transmembrane region" description="Helical" evidence="9">
    <location>
        <begin position="169"/>
        <end position="200"/>
    </location>
</feature>
<evidence type="ECO:0000256" key="4">
    <source>
        <dbReference type="ARBA" id="ARBA00022679"/>
    </source>
</evidence>
<evidence type="ECO:0000256" key="2">
    <source>
        <dbReference type="ARBA" id="ARBA00022475"/>
    </source>
</evidence>
<evidence type="ECO:0000313" key="11">
    <source>
        <dbReference type="Proteomes" id="UP000774570"/>
    </source>
</evidence>